<dbReference type="EMBL" id="JBHTHQ010000005">
    <property type="protein sequence ID" value="MFD0704226.1"/>
    <property type="molecule type" value="Genomic_DNA"/>
</dbReference>
<dbReference type="Proteomes" id="UP001597036">
    <property type="component" value="Unassembled WGS sequence"/>
</dbReference>
<evidence type="ECO:0000259" key="3">
    <source>
        <dbReference type="PROSITE" id="PS50006"/>
    </source>
</evidence>
<evidence type="ECO:0000256" key="2">
    <source>
        <dbReference type="SAM" id="MobiDB-lite"/>
    </source>
</evidence>
<dbReference type="SUPFAM" id="SSF49879">
    <property type="entry name" value="SMAD/FHA domain"/>
    <property type="match status" value="1"/>
</dbReference>
<evidence type="ECO:0000256" key="1">
    <source>
        <dbReference type="ARBA" id="ARBA00022553"/>
    </source>
</evidence>
<dbReference type="Gene3D" id="2.60.200.20">
    <property type="match status" value="1"/>
</dbReference>
<reference evidence="5" key="1">
    <citation type="journal article" date="2019" name="Int. J. Syst. Evol. Microbiol.">
        <title>The Global Catalogue of Microorganisms (GCM) 10K type strain sequencing project: providing services to taxonomists for standard genome sequencing and annotation.</title>
        <authorList>
            <consortium name="The Broad Institute Genomics Platform"/>
            <consortium name="The Broad Institute Genome Sequencing Center for Infectious Disease"/>
            <person name="Wu L."/>
            <person name="Ma J."/>
        </authorList>
    </citation>
    <scope>NUCLEOTIDE SEQUENCE [LARGE SCALE GENOMIC DNA]</scope>
    <source>
        <strain evidence="5">CCM 8604</strain>
    </source>
</reference>
<protein>
    <submittedName>
        <fullName evidence="4">FHA domain-containing protein</fullName>
    </submittedName>
</protein>
<comment type="caution">
    <text evidence="4">The sequence shown here is derived from an EMBL/GenBank/DDBJ whole genome shotgun (WGS) entry which is preliminary data.</text>
</comment>
<dbReference type="InterPro" id="IPR045962">
    <property type="entry name" value="DUF6382"/>
</dbReference>
<feature type="domain" description="FHA" evidence="3">
    <location>
        <begin position="322"/>
        <end position="372"/>
    </location>
</feature>
<dbReference type="Pfam" id="PF19909">
    <property type="entry name" value="DUF6382"/>
    <property type="match status" value="1"/>
</dbReference>
<accession>A0ABW2Y6N8</accession>
<organism evidence="4 5">
    <name type="scientific">Alloscardovia venturai</name>
    <dbReference type="NCBI Taxonomy" id="1769421"/>
    <lineage>
        <taxon>Bacteria</taxon>
        <taxon>Bacillati</taxon>
        <taxon>Actinomycetota</taxon>
        <taxon>Actinomycetes</taxon>
        <taxon>Bifidobacteriales</taxon>
        <taxon>Bifidobacteriaceae</taxon>
        <taxon>Alloscardovia</taxon>
    </lineage>
</organism>
<evidence type="ECO:0000313" key="4">
    <source>
        <dbReference type="EMBL" id="MFD0704226.1"/>
    </source>
</evidence>
<name>A0ABW2Y6N8_9BIFI</name>
<dbReference type="PROSITE" id="PS50006">
    <property type="entry name" value="FHA_DOMAIN"/>
    <property type="match status" value="1"/>
</dbReference>
<dbReference type="CDD" id="cd00060">
    <property type="entry name" value="FHA"/>
    <property type="match status" value="1"/>
</dbReference>
<keyword evidence="5" id="KW-1185">Reference proteome</keyword>
<keyword evidence="1" id="KW-0597">Phosphoprotein</keyword>
<sequence>MRYKVRHNNSRGISFVEARTSRDDVVDEVQLMRGMNVVNHHPEYFLPMRCEVLRKSARFYYDSSRCVSLEEYLKEHPLTVNFTSLVLLLSEIFSFVQTKNLDASYVLWDLSHVYVDPTAGTWQFIFVPARQKNYRSSPIEFLHNLALHPHILVASERDKTVLQYFADFAITESAYDVATVQQVLEQFPPIAVSQDRGVEIKADDLIPLDGETVLASSLNGVPLFKGDVLEDKNTSHEDMPWQPEIPEVSDEPKEAYDVSEFSQSSQQELRGTETILVPHEQSQQQTHSPSMGSYGTGSSSDAIISLTRLSDGSVRTVATRQATVGRSARSVIHVPGNSDISRIHALVEVTSDGFDITDMGSRNGTFVNGVQLTPQQPLHVQGTIILRLAQEEFVLQRKL</sequence>
<feature type="region of interest" description="Disordered" evidence="2">
    <location>
        <begin position="233"/>
        <end position="254"/>
    </location>
</feature>
<evidence type="ECO:0000313" key="5">
    <source>
        <dbReference type="Proteomes" id="UP001597036"/>
    </source>
</evidence>
<dbReference type="SMART" id="SM00240">
    <property type="entry name" value="FHA"/>
    <property type="match status" value="1"/>
</dbReference>
<gene>
    <name evidence="4" type="ORF">ACFQY8_00440</name>
</gene>
<dbReference type="RefSeq" id="WP_377937558.1">
    <property type="nucleotide sequence ID" value="NZ_JBHTHQ010000005.1"/>
</dbReference>
<dbReference type="Pfam" id="PF00498">
    <property type="entry name" value="FHA"/>
    <property type="match status" value="1"/>
</dbReference>
<dbReference type="InterPro" id="IPR008984">
    <property type="entry name" value="SMAD_FHA_dom_sf"/>
</dbReference>
<dbReference type="InterPro" id="IPR000253">
    <property type="entry name" value="FHA_dom"/>
</dbReference>
<proteinExistence type="predicted"/>